<protein>
    <submittedName>
        <fullName evidence="1">Uncharacterized protein</fullName>
    </submittedName>
</protein>
<sequence>MRMRKGKEQNKNLVVGIRMRMRIRIRIRIRMRMRMKMRAREKRGLVAGRVGSSKVGGPRSAGCMTLPEGPFLPCGPGLRASDQSTLVLYTYTVQPYVSLPWIGAPALILSSTYQQAPSTSTLPCSRQDAPEISPL</sequence>
<dbReference type="AlphaFoldDB" id="A0AAV7I086"/>
<accession>A0AAV7I086</accession>
<name>A0AAV7I086_COTGL</name>
<keyword evidence="2" id="KW-1185">Reference proteome</keyword>
<reference evidence="1 2" key="1">
    <citation type="journal article" date="2021" name="J. Hered.">
        <title>A chromosome-level genome assembly of the parasitoid wasp, Cotesia glomerata (Hymenoptera: Braconidae).</title>
        <authorList>
            <person name="Pinto B.J."/>
            <person name="Weis J.J."/>
            <person name="Gamble T."/>
            <person name="Ode P.J."/>
            <person name="Paul R."/>
            <person name="Zaspel J.M."/>
        </authorList>
    </citation>
    <scope>NUCLEOTIDE SEQUENCE [LARGE SCALE GENOMIC DNA]</scope>
    <source>
        <strain evidence="1">CgM1</strain>
    </source>
</reference>
<evidence type="ECO:0000313" key="1">
    <source>
        <dbReference type="EMBL" id="KAH0539208.1"/>
    </source>
</evidence>
<dbReference type="EMBL" id="JAHXZJ010002609">
    <property type="protein sequence ID" value="KAH0539208.1"/>
    <property type="molecule type" value="Genomic_DNA"/>
</dbReference>
<organism evidence="1 2">
    <name type="scientific">Cotesia glomerata</name>
    <name type="common">Lepidopteran parasitic wasp</name>
    <name type="synonym">Apanteles glomeratus</name>
    <dbReference type="NCBI Taxonomy" id="32391"/>
    <lineage>
        <taxon>Eukaryota</taxon>
        <taxon>Metazoa</taxon>
        <taxon>Ecdysozoa</taxon>
        <taxon>Arthropoda</taxon>
        <taxon>Hexapoda</taxon>
        <taxon>Insecta</taxon>
        <taxon>Pterygota</taxon>
        <taxon>Neoptera</taxon>
        <taxon>Endopterygota</taxon>
        <taxon>Hymenoptera</taxon>
        <taxon>Apocrita</taxon>
        <taxon>Ichneumonoidea</taxon>
        <taxon>Braconidae</taxon>
        <taxon>Microgastrinae</taxon>
        <taxon>Cotesia</taxon>
    </lineage>
</organism>
<evidence type="ECO:0000313" key="2">
    <source>
        <dbReference type="Proteomes" id="UP000826195"/>
    </source>
</evidence>
<proteinExistence type="predicted"/>
<gene>
    <name evidence="1" type="ORF">KQX54_002086</name>
</gene>
<dbReference type="Proteomes" id="UP000826195">
    <property type="component" value="Unassembled WGS sequence"/>
</dbReference>
<comment type="caution">
    <text evidence="1">The sequence shown here is derived from an EMBL/GenBank/DDBJ whole genome shotgun (WGS) entry which is preliminary data.</text>
</comment>